<gene>
    <name evidence="1" type="ORF">HC175_09115</name>
</gene>
<evidence type="ECO:0000313" key="2">
    <source>
        <dbReference type="Proteomes" id="UP000703674"/>
    </source>
</evidence>
<dbReference type="PROSITE" id="PS51257">
    <property type="entry name" value="PROKAR_LIPOPROTEIN"/>
    <property type="match status" value="1"/>
</dbReference>
<dbReference type="EMBL" id="JAAVJR010000004">
    <property type="protein sequence ID" value="NJW53080.1"/>
    <property type="molecule type" value="Genomic_DNA"/>
</dbReference>
<proteinExistence type="predicted"/>
<dbReference type="RefSeq" id="WP_168138178.1">
    <property type="nucleotide sequence ID" value="NZ_JAAVJR010000004.1"/>
</dbReference>
<keyword evidence="2" id="KW-1185">Reference proteome</keyword>
<reference evidence="1 2" key="1">
    <citation type="submission" date="2020-03" db="EMBL/GenBank/DDBJ databases">
        <title>Salinimicrobium sp. nov, isolated from SCS.</title>
        <authorList>
            <person name="Cao W.R."/>
        </authorList>
    </citation>
    <scope>NUCLEOTIDE SEQUENCE [LARGE SCALE GENOMIC DNA]</scope>
    <source>
        <strain evidence="2">J15B91</strain>
    </source>
</reference>
<accession>A0ABX1CXS5</accession>
<sequence length="217" mass="24291">MKSFFLLFLLVLSAGCENSKEDGLLKNALAADRDWKKVSTENFILYAPLESPAAKKLSAFGIDAEAARLQVMEQLQVVKQEESAVLIFTTSPEEMLQFSGVRTSGRAVIDENGIFFLAETFSAPAFKKELGRLYSWRSWGKPSNFWFDEGMAVYAAGDCAGEDLHAWVSKLASENKLTDFSELEAEKEGYPSYTSIQAGSFVKYLMEKYGILSFRMF</sequence>
<comment type="caution">
    <text evidence="1">The sequence shown here is derived from an EMBL/GenBank/DDBJ whole genome shotgun (WGS) entry which is preliminary data.</text>
</comment>
<name>A0ABX1CXS5_9FLAO</name>
<dbReference type="Proteomes" id="UP000703674">
    <property type="component" value="Unassembled WGS sequence"/>
</dbReference>
<evidence type="ECO:0008006" key="3">
    <source>
        <dbReference type="Google" id="ProtNLM"/>
    </source>
</evidence>
<evidence type="ECO:0000313" key="1">
    <source>
        <dbReference type="EMBL" id="NJW53080.1"/>
    </source>
</evidence>
<protein>
    <recommendedName>
        <fullName evidence="3">TPM domain-containing protein</fullName>
    </recommendedName>
</protein>
<organism evidence="1 2">
    <name type="scientific">Salinimicrobium oceani</name>
    <dbReference type="NCBI Taxonomy" id="2722702"/>
    <lineage>
        <taxon>Bacteria</taxon>
        <taxon>Pseudomonadati</taxon>
        <taxon>Bacteroidota</taxon>
        <taxon>Flavobacteriia</taxon>
        <taxon>Flavobacteriales</taxon>
        <taxon>Flavobacteriaceae</taxon>
        <taxon>Salinimicrobium</taxon>
    </lineage>
</organism>